<feature type="compositionally biased region" description="Basic and acidic residues" evidence="1">
    <location>
        <begin position="32"/>
        <end position="45"/>
    </location>
</feature>
<dbReference type="AlphaFoldDB" id="A0A2J8R4C9"/>
<evidence type="ECO:0000313" key="3">
    <source>
        <dbReference type="EMBL" id="PNJ03398.1"/>
    </source>
</evidence>
<feature type="non-terminal residue" evidence="2">
    <location>
        <position position="1"/>
    </location>
</feature>
<protein>
    <submittedName>
        <fullName evidence="2">STK19 isoform 1</fullName>
    </submittedName>
    <submittedName>
        <fullName evidence="3">STK19 isoform 8</fullName>
    </submittedName>
</protein>
<proteinExistence type="predicted"/>
<evidence type="ECO:0000256" key="1">
    <source>
        <dbReference type="SAM" id="MobiDB-lite"/>
    </source>
</evidence>
<evidence type="ECO:0000313" key="2">
    <source>
        <dbReference type="EMBL" id="PNJ03394.1"/>
    </source>
</evidence>
<reference evidence="2" key="1">
    <citation type="submission" date="2017-12" db="EMBL/GenBank/DDBJ databases">
        <title>High-resolution comparative analysis of great ape genomes.</title>
        <authorList>
            <person name="Pollen A."/>
            <person name="Hastie A."/>
            <person name="Hormozdiari F."/>
            <person name="Dougherty M."/>
            <person name="Liu R."/>
            <person name="Chaisson M."/>
            <person name="Hoppe E."/>
            <person name="Hill C."/>
            <person name="Pang A."/>
            <person name="Hillier L."/>
            <person name="Baker C."/>
            <person name="Armstrong J."/>
            <person name="Shendure J."/>
            <person name="Paten B."/>
            <person name="Wilson R."/>
            <person name="Chao H."/>
            <person name="Schneider V."/>
            <person name="Ventura M."/>
            <person name="Kronenberg Z."/>
            <person name="Murali S."/>
            <person name="Gordon D."/>
            <person name="Cantsilieris S."/>
            <person name="Munson K."/>
            <person name="Nelson B."/>
            <person name="Raja A."/>
            <person name="Underwood J."/>
            <person name="Diekhans M."/>
            <person name="Fiddes I."/>
            <person name="Haussler D."/>
            <person name="Eichler E."/>
        </authorList>
    </citation>
    <scope>NUCLEOTIDE SEQUENCE [LARGE SCALE GENOMIC DNA]</scope>
    <source>
        <strain evidence="2">Susie</strain>
    </source>
</reference>
<sequence length="69" mass="7797">PFPGTIKSWDMSRKRHHLIPETLGVKRRRKRGPVESDPLRGEPEGASRAGGDQNRPAGLRLGCPWNYLH</sequence>
<dbReference type="EMBL" id="NDHI03003761">
    <property type="protein sequence ID" value="PNJ03394.1"/>
    <property type="molecule type" value="Genomic_DNA"/>
</dbReference>
<name>A0A2J8R4C9_PONAB</name>
<comment type="caution">
    <text evidence="2">The sequence shown here is derived from an EMBL/GenBank/DDBJ whole genome shotgun (WGS) entry which is preliminary data.</text>
</comment>
<organism evidence="2">
    <name type="scientific">Pongo abelii</name>
    <name type="common">Sumatran orangutan</name>
    <name type="synonym">Pongo pygmaeus abelii</name>
    <dbReference type="NCBI Taxonomy" id="9601"/>
    <lineage>
        <taxon>Eukaryota</taxon>
        <taxon>Metazoa</taxon>
        <taxon>Chordata</taxon>
        <taxon>Craniata</taxon>
        <taxon>Vertebrata</taxon>
        <taxon>Euteleostomi</taxon>
        <taxon>Mammalia</taxon>
        <taxon>Eutheria</taxon>
        <taxon>Euarchontoglires</taxon>
        <taxon>Primates</taxon>
        <taxon>Haplorrhini</taxon>
        <taxon>Catarrhini</taxon>
        <taxon>Hominidae</taxon>
        <taxon>Pongo</taxon>
    </lineage>
</organism>
<accession>A0A2J8R4C9</accession>
<dbReference type="EMBL" id="NDHI03003761">
    <property type="protein sequence ID" value="PNJ03398.1"/>
    <property type="molecule type" value="Genomic_DNA"/>
</dbReference>
<feature type="region of interest" description="Disordered" evidence="1">
    <location>
        <begin position="20"/>
        <end position="69"/>
    </location>
</feature>
<gene>
    <name evidence="2" type="ORF">CR201_G0054002</name>
</gene>